<feature type="compositionally biased region" description="Polar residues" evidence="1">
    <location>
        <begin position="80"/>
        <end position="90"/>
    </location>
</feature>
<sequence length="354" mass="39901">MGSQCSCFCKEKSAKNKKKDKSGKIDLQNTSFEGKNKQAKEKLKQSESTEKTPLNKDYNKSTSGWSDKKLERLKKKSQENDQNFSIETEMSTDSDSSFYRLEGASRNGSVVATTNDQKLSLAAISHPANIATHVALNPVGTVEHTHSDTAKREKHLGRDIAPNNDDETNMHHRTSTALLEEAMLTDDSFAYLVYLFFFFCCTSTKLHYLCTTVLQTNNEQNGAITGYTGDNAFQLRNNSFAIPGKFFFFSSICLEYMHLYIALWDILTYIRFCGFVEEQDYGYQQSLATAKNGVNTGSFSESGYKGSFDHNPEMLIDSRNVTATRQYRHRPQSHQKTQIVASTIAATESRSSRQ</sequence>
<evidence type="ECO:0000313" key="2">
    <source>
        <dbReference type="EMBL" id="ETO26315.1"/>
    </source>
</evidence>
<comment type="caution">
    <text evidence="2">The sequence shown here is derived from an EMBL/GenBank/DDBJ whole genome shotgun (WGS) entry which is preliminary data.</text>
</comment>
<reference evidence="2 3" key="1">
    <citation type="journal article" date="2013" name="Curr. Biol.">
        <title>The Genome of the Foraminiferan Reticulomyxa filosa.</title>
        <authorList>
            <person name="Glockner G."/>
            <person name="Hulsmann N."/>
            <person name="Schleicher M."/>
            <person name="Noegel A.A."/>
            <person name="Eichinger L."/>
            <person name="Gallinger C."/>
            <person name="Pawlowski J."/>
            <person name="Sierra R."/>
            <person name="Euteneuer U."/>
            <person name="Pillet L."/>
            <person name="Moustafa A."/>
            <person name="Platzer M."/>
            <person name="Groth M."/>
            <person name="Szafranski K."/>
            <person name="Schliwa M."/>
        </authorList>
    </citation>
    <scope>NUCLEOTIDE SEQUENCE [LARGE SCALE GENOMIC DNA]</scope>
</reference>
<protein>
    <submittedName>
        <fullName evidence="2">Uncharacterized protein</fullName>
    </submittedName>
</protein>
<organism evidence="2 3">
    <name type="scientific">Reticulomyxa filosa</name>
    <dbReference type="NCBI Taxonomy" id="46433"/>
    <lineage>
        <taxon>Eukaryota</taxon>
        <taxon>Sar</taxon>
        <taxon>Rhizaria</taxon>
        <taxon>Retaria</taxon>
        <taxon>Foraminifera</taxon>
        <taxon>Monothalamids</taxon>
        <taxon>Reticulomyxidae</taxon>
        <taxon>Reticulomyxa</taxon>
    </lineage>
</organism>
<name>X6NJ10_RETFI</name>
<dbReference type="Proteomes" id="UP000023152">
    <property type="component" value="Unassembled WGS sequence"/>
</dbReference>
<feature type="compositionally biased region" description="Basic and acidic residues" evidence="1">
    <location>
        <begin position="34"/>
        <end position="59"/>
    </location>
</feature>
<gene>
    <name evidence="2" type="ORF">RFI_10821</name>
</gene>
<evidence type="ECO:0000313" key="3">
    <source>
        <dbReference type="Proteomes" id="UP000023152"/>
    </source>
</evidence>
<dbReference type="EMBL" id="ASPP01007954">
    <property type="protein sequence ID" value="ETO26315.1"/>
    <property type="molecule type" value="Genomic_DNA"/>
</dbReference>
<feature type="region of interest" description="Disordered" evidence="1">
    <location>
        <begin position="16"/>
        <end position="90"/>
    </location>
</feature>
<keyword evidence="3" id="KW-1185">Reference proteome</keyword>
<dbReference type="AlphaFoldDB" id="X6NJ10"/>
<proteinExistence type="predicted"/>
<accession>X6NJ10</accession>
<evidence type="ECO:0000256" key="1">
    <source>
        <dbReference type="SAM" id="MobiDB-lite"/>
    </source>
</evidence>